<keyword evidence="12 16" id="KW-0472">Membrane</keyword>
<dbReference type="InterPro" id="IPR051130">
    <property type="entry name" value="Mito_struct-func_regulator"/>
</dbReference>
<dbReference type="HAMAP" id="MF_01416">
    <property type="entry name" value="ATP_synth_delta_bact"/>
    <property type="match status" value="1"/>
</dbReference>
<dbReference type="NCBIfam" id="TIGR01145">
    <property type="entry name" value="ATP_synt_delta"/>
    <property type="match status" value="1"/>
</dbReference>
<dbReference type="PROSITE" id="PS00107">
    <property type="entry name" value="PROTEIN_KINASE_ATP"/>
    <property type="match status" value="1"/>
</dbReference>
<keyword evidence="3" id="KW-0813">Transport</keyword>
<gene>
    <name evidence="19" type="primary">Adck1</name>
    <name evidence="19" type="ORF">SNAT2548_LOCUS15212</name>
</gene>
<keyword evidence="10" id="KW-0406">Ion transport</keyword>
<dbReference type="GO" id="GO:0008270">
    <property type="term" value="F:zinc ion binding"/>
    <property type="evidence" value="ECO:0007669"/>
    <property type="project" value="UniProtKB-KW"/>
</dbReference>
<dbReference type="Gene3D" id="1.10.520.20">
    <property type="entry name" value="N-terminal domain of the delta subunit of the F1F0-ATP synthase"/>
    <property type="match status" value="1"/>
</dbReference>
<dbReference type="GO" id="GO:0004672">
    <property type="term" value="F:protein kinase activity"/>
    <property type="evidence" value="ECO:0007669"/>
    <property type="project" value="InterPro"/>
</dbReference>
<dbReference type="PANTHER" id="PTHR43173">
    <property type="entry name" value="ABC1 FAMILY PROTEIN"/>
    <property type="match status" value="1"/>
</dbReference>
<evidence type="ECO:0000256" key="8">
    <source>
        <dbReference type="ARBA" id="ARBA00022833"/>
    </source>
</evidence>
<dbReference type="SMART" id="SM00064">
    <property type="entry name" value="FYVE"/>
    <property type="match status" value="1"/>
</dbReference>
<dbReference type="Proteomes" id="UP000604046">
    <property type="component" value="Unassembled WGS sequence"/>
</dbReference>
<feature type="binding site" evidence="15">
    <location>
        <position position="84"/>
    </location>
    <ligand>
        <name>ATP</name>
        <dbReference type="ChEBI" id="CHEBI:30616"/>
    </ligand>
</feature>
<sequence length="2065" mass="228187">MVTAAWLFPTVVFHTGKFSFGCCLGRSPTREDVSSRTSAAWDDVTLSQRHLLDHYRLIKVLGEGSFGVVWSCEHVITGEEFAVKMVDKVETPFQDIMREADLIQTLDHPNVVKCFGIYFDNCFVCIVMDRFKGGDVVQALQERTKISRIFPDHDLVHVKRQMATAVAYLHSHYVVHRDVKGDNFLMDQADLTCSQCRVALTDFGTACHFEPGGRLHSECGTHAFWSPEFFDLSYNEKVDIWALGVLTFGLLTTKYPFKGEEEIKKKQIFFPPYVHEECAEMVSMMLDKDEGTRASAADIIHHGWLDGTRKKARMMMQSSFLSENSLLDGESFQEAEVDHEVTRRRLSLVDRMQHDHLILDPTAIPTASRRLMNHTKSAFFIQNADGATLYYKWVPSYQMRKQHSLHRFLESPMREHAEESLSLSPPDVQLFEKFLNDHNIETAKFGVDLAKSLAALAAEVHSGASRLMLDAAKHKKLVRVVDVVVLKLYDDEDRLLVDMEEHFSDGRRRPTRRLPGSKKETTENVRQTAERILEETLNLDPSMVSLNLHLVSNQEEELDSPSYPGLRTVYRKEIVRGVVETEDPELQKKFGLGRETSGWRATERGCTRYLQWMTEPEAIAACVKVDAERSVSSSLVQAPIGLKEDELTAYLTELEVDVSNYGRGGAKTLKAFSDELIKGEVQVGRDKNGVPVVVSEVVNLCIHDQGRGETLCQYKEENEFVVARRILKRRLRINPNTVILDTKDLVGARAGGHKLMGSRVRRVQEERSTTAYPGLIFARATVTEFSIKVITASLDPRETVLVDVEVVVFVVGAQRDQAAICDNWNETQCSDMNDGGCSCYWNTTSCSKNTSDCSGVGITSVGSNCTLTGGEEVSEGLSSLNAALRALPEPPPPAAERIALEVAGECFVLSRGAAGCQVVRQPAGPQRECVIAVRSAADLWAIARGSSSPQAAFAQGKISVRGGFSALLELRPFIAELRGKLPVSDLVPGGTWLPDSAAEACMACDAAFTLFRRRHHCRSCGRLFCDRCSPWRAGLAARQCDECFRAKTEISEGAKKKDQGIVAEQMRLLEVRLEEVESAAAAREAEDFLGAANAFLGLLAVSLLLALAFMGAERSHAFVLAVCVVLGRFLFFRQLRALWLCVLILWKYKQSAWEAKRLCEEDGKRLLSARYRVLAFLGARGLRQLGGVWPKVGQYLSTQGDKWPDEVLSELRKLRDAMPAAPAHVTRRTIKEDLGKTVEELFRSFEEQPIASASIGQVHKAILHDGRLVAVKVQHRHAERQIPIDVAYMRLLANLAWLLTMGEVDLMPVVVEWLGAVVEELDFKNEAKNQARGRAELQAAGLDIVVPEVYESLCGRRVLVMEFVEGHQVTAGDASMSAAERLQVMTSLVRAYAHGLFVSGHFNGDPHAGNLLVTRRNGKAQCVLLDWGLTKELTNQRRLAACKLIVAVGMKDTNGIVEAFREMGMNFSAHADPEPDLLLAILRHISLIEHKKESRRIQAKFGETMEKAISHKMDLHTKVDSYTGDFFFIFRVASLIKGLATVLDIRAQFLEIFIDVSRKVLAGPRPHPAPPLAALSSAEARLAREAHRALQRGAVGIQVARVSRDGSAVLNLAFGHVAYTSWQPLHPTDPFPLRGTAFMATLVAASTAHVLKRKGISMSAPVASALWTKFPAPSGTTVGEVVRGAGPWSEAPTAPSARRLADLQGMLSWLETAPPANGSCPPWWPATAHATACAALLRKVGSTPSDALQSFFAQAARPFFKAAMSPVQLSKPIMSVESAEVEAAQDALVASLGADEMRCMHLGDALNSVGSFLNTRYALYAVLAVAVMCFMGKMAFTPSLSSGFGRSAQTGEAAQQRSLTQRHADGSYLKPFGPAVSYAKALREAGMAKKEDAAVMGDILKIKAFYEDEAIFEELSLVQNDFNLTEVQRADKIIDMVKPLKSSVVPKFIRFLAKKMRLRGLKAICLEYVQSAYFTESVAPVKVTSAVRLSEEQKNKIIEKMKVKCETDSIKLIEEVDGNLISGFKIEWGYVDPVTLDAPSHGVDLTLKNILNKKALQVGGLVEAL</sequence>
<dbReference type="InterPro" id="IPR000719">
    <property type="entry name" value="Prot_kinase_dom"/>
</dbReference>
<dbReference type="PANTHER" id="PTHR43173:SF3">
    <property type="entry name" value="ABC1 FAMILY PROTEIN"/>
    <property type="match status" value="1"/>
</dbReference>
<dbReference type="InterPro" id="IPR017441">
    <property type="entry name" value="Protein_kinase_ATP_BS"/>
</dbReference>
<name>A0A812NAP4_9DINO</name>
<keyword evidence="7" id="KW-0375">Hydrogen ion transport</keyword>
<dbReference type="InterPro" id="IPR004147">
    <property type="entry name" value="ABC1_dom"/>
</dbReference>
<feature type="transmembrane region" description="Helical" evidence="16">
    <location>
        <begin position="1117"/>
        <end position="1146"/>
    </location>
</feature>
<evidence type="ECO:0000256" key="9">
    <source>
        <dbReference type="ARBA" id="ARBA00022840"/>
    </source>
</evidence>
<evidence type="ECO:0000256" key="14">
    <source>
        <dbReference type="PROSITE-ProRule" id="PRU00091"/>
    </source>
</evidence>
<dbReference type="PROSITE" id="PS00108">
    <property type="entry name" value="PROTEIN_KINASE_ST"/>
    <property type="match status" value="1"/>
</dbReference>
<dbReference type="InterPro" id="IPR000306">
    <property type="entry name" value="Znf_FYVE"/>
</dbReference>
<dbReference type="InterPro" id="IPR020781">
    <property type="entry name" value="ATPase_OSCP/d_CS"/>
</dbReference>
<dbReference type="OrthoDB" id="65481at2759"/>
<dbReference type="SUPFAM" id="SSF56112">
    <property type="entry name" value="Protein kinase-like (PK-like)"/>
    <property type="match status" value="2"/>
</dbReference>
<dbReference type="SMART" id="SM00220">
    <property type="entry name" value="S_TKc"/>
    <property type="match status" value="1"/>
</dbReference>
<dbReference type="InterPro" id="IPR011009">
    <property type="entry name" value="Kinase-like_dom_sf"/>
</dbReference>
<dbReference type="Gene3D" id="1.10.510.10">
    <property type="entry name" value="Transferase(Phosphotransferase) domain 1"/>
    <property type="match status" value="1"/>
</dbReference>
<dbReference type="CDD" id="cd05121">
    <property type="entry name" value="ABC1_ADCK3-like"/>
    <property type="match status" value="1"/>
</dbReference>
<accession>A0A812NAP4</accession>
<dbReference type="Pfam" id="PF00069">
    <property type="entry name" value="Pkinase"/>
    <property type="match status" value="1"/>
</dbReference>
<keyword evidence="6 14" id="KW-0863">Zinc-finger</keyword>
<dbReference type="InterPro" id="IPR011011">
    <property type="entry name" value="Znf_FYVE_PHD"/>
</dbReference>
<dbReference type="GO" id="GO:0005524">
    <property type="term" value="F:ATP binding"/>
    <property type="evidence" value="ECO:0007669"/>
    <property type="project" value="UniProtKB-UniRule"/>
</dbReference>
<evidence type="ECO:0000256" key="5">
    <source>
        <dbReference type="ARBA" id="ARBA00022741"/>
    </source>
</evidence>
<keyword evidence="9 15" id="KW-0067">ATP-binding</keyword>
<keyword evidence="4" id="KW-0479">Metal-binding</keyword>
<dbReference type="PROSITE" id="PS50178">
    <property type="entry name" value="ZF_FYVE"/>
    <property type="match status" value="1"/>
</dbReference>
<dbReference type="PROSITE" id="PS00389">
    <property type="entry name" value="ATPASE_DELTA"/>
    <property type="match status" value="1"/>
</dbReference>
<feature type="transmembrane region" description="Helical" evidence="16">
    <location>
        <begin position="1088"/>
        <end position="1110"/>
    </location>
</feature>
<dbReference type="GO" id="GO:0046933">
    <property type="term" value="F:proton-transporting ATP synthase activity, rotational mechanism"/>
    <property type="evidence" value="ECO:0007669"/>
    <property type="project" value="InterPro"/>
</dbReference>
<evidence type="ECO:0000256" key="10">
    <source>
        <dbReference type="ARBA" id="ARBA00023065"/>
    </source>
</evidence>
<dbReference type="EMBL" id="CAJNDS010001891">
    <property type="protein sequence ID" value="CAE7287862.1"/>
    <property type="molecule type" value="Genomic_DNA"/>
</dbReference>
<keyword evidence="8" id="KW-0862">Zinc</keyword>
<keyword evidence="16" id="KW-0812">Transmembrane</keyword>
<comment type="caution">
    <text evidence="19">The sequence shown here is derived from an EMBL/GenBank/DDBJ whole genome shotgun (WGS) entry which is preliminary data.</text>
</comment>
<evidence type="ECO:0000256" key="1">
    <source>
        <dbReference type="ARBA" id="ARBA00004370"/>
    </source>
</evidence>
<keyword evidence="13" id="KW-0066">ATP synthesis</keyword>
<evidence type="ECO:0000256" key="11">
    <source>
        <dbReference type="ARBA" id="ARBA00023078"/>
    </source>
</evidence>
<dbReference type="InterPro" id="IPR026015">
    <property type="entry name" value="ATP_synth_OSCP/delta_N_sf"/>
</dbReference>
<evidence type="ECO:0000256" key="7">
    <source>
        <dbReference type="ARBA" id="ARBA00022781"/>
    </source>
</evidence>
<evidence type="ECO:0000256" key="6">
    <source>
        <dbReference type="ARBA" id="ARBA00022771"/>
    </source>
</evidence>
<dbReference type="PROSITE" id="PS50011">
    <property type="entry name" value="PROTEIN_KINASE_DOM"/>
    <property type="match status" value="1"/>
</dbReference>
<evidence type="ECO:0000259" key="18">
    <source>
        <dbReference type="PROSITE" id="PS50178"/>
    </source>
</evidence>
<dbReference type="Pfam" id="PF01363">
    <property type="entry name" value="FYVE"/>
    <property type="match status" value="1"/>
</dbReference>
<feature type="domain" description="FYVE-type" evidence="18">
    <location>
        <begin position="995"/>
        <end position="1048"/>
    </location>
</feature>
<reference evidence="19" key="1">
    <citation type="submission" date="2021-02" db="EMBL/GenBank/DDBJ databases">
        <authorList>
            <person name="Dougan E. K."/>
            <person name="Rhodes N."/>
            <person name="Thang M."/>
            <person name="Chan C."/>
        </authorList>
    </citation>
    <scope>NUCLEOTIDE SEQUENCE</scope>
</reference>
<evidence type="ECO:0000256" key="3">
    <source>
        <dbReference type="ARBA" id="ARBA00022448"/>
    </source>
</evidence>
<dbReference type="InterPro" id="IPR000711">
    <property type="entry name" value="ATPase_OSCP/dsu"/>
</dbReference>
<protein>
    <submittedName>
        <fullName evidence="19">Adck1 protein</fullName>
    </submittedName>
</protein>
<keyword evidence="11" id="KW-0793">Thylakoid</keyword>
<dbReference type="SUPFAM" id="SSF57903">
    <property type="entry name" value="FYVE/PHD zinc finger"/>
    <property type="match status" value="1"/>
</dbReference>
<organism evidence="19 20">
    <name type="scientific">Symbiodinium natans</name>
    <dbReference type="NCBI Taxonomy" id="878477"/>
    <lineage>
        <taxon>Eukaryota</taxon>
        <taxon>Sar</taxon>
        <taxon>Alveolata</taxon>
        <taxon>Dinophyceae</taxon>
        <taxon>Suessiales</taxon>
        <taxon>Symbiodiniaceae</taxon>
        <taxon>Symbiodinium</taxon>
    </lineage>
</organism>
<evidence type="ECO:0000313" key="20">
    <source>
        <dbReference type="Proteomes" id="UP000604046"/>
    </source>
</evidence>
<evidence type="ECO:0000313" key="19">
    <source>
        <dbReference type="EMBL" id="CAE7287862.1"/>
    </source>
</evidence>
<dbReference type="GO" id="GO:0016020">
    <property type="term" value="C:membrane"/>
    <property type="evidence" value="ECO:0007669"/>
    <property type="project" value="UniProtKB-SubCell"/>
</dbReference>
<dbReference type="Gene3D" id="3.30.1050.10">
    <property type="entry name" value="SCP2 sterol-binding domain"/>
    <property type="match status" value="1"/>
</dbReference>
<evidence type="ECO:0000256" key="13">
    <source>
        <dbReference type="ARBA" id="ARBA00023310"/>
    </source>
</evidence>
<keyword evidence="5 15" id="KW-0547">Nucleotide-binding</keyword>
<evidence type="ECO:0000259" key="17">
    <source>
        <dbReference type="PROSITE" id="PS50011"/>
    </source>
</evidence>
<evidence type="ECO:0000256" key="4">
    <source>
        <dbReference type="ARBA" id="ARBA00022723"/>
    </source>
</evidence>
<dbReference type="InterPro" id="IPR036527">
    <property type="entry name" value="SCP2_sterol-bd_dom_sf"/>
</dbReference>
<keyword evidence="20" id="KW-1185">Reference proteome</keyword>
<dbReference type="InterPro" id="IPR008271">
    <property type="entry name" value="Ser/Thr_kinase_AS"/>
</dbReference>
<evidence type="ECO:0000256" key="16">
    <source>
        <dbReference type="SAM" id="Phobius"/>
    </source>
</evidence>
<proteinExistence type="inferred from homology"/>
<dbReference type="InterPro" id="IPR017455">
    <property type="entry name" value="Znf_FYVE-rel"/>
</dbReference>
<dbReference type="InterPro" id="IPR013083">
    <property type="entry name" value="Znf_RING/FYVE/PHD"/>
</dbReference>
<dbReference type="Pfam" id="PF03109">
    <property type="entry name" value="ABC1"/>
    <property type="match status" value="1"/>
</dbReference>
<evidence type="ECO:0000256" key="2">
    <source>
        <dbReference type="ARBA" id="ARBA00007046"/>
    </source>
</evidence>
<comment type="subcellular location">
    <subcellularLocation>
        <location evidence="1">Membrane</location>
    </subcellularLocation>
</comment>
<keyword evidence="16" id="KW-1133">Transmembrane helix</keyword>
<dbReference type="Pfam" id="PF00213">
    <property type="entry name" value="OSCP"/>
    <property type="match status" value="1"/>
</dbReference>
<dbReference type="Gene3D" id="3.30.40.10">
    <property type="entry name" value="Zinc/RING finger domain, C3HC4 (zinc finger)"/>
    <property type="match status" value="1"/>
</dbReference>
<evidence type="ECO:0000256" key="12">
    <source>
        <dbReference type="ARBA" id="ARBA00023136"/>
    </source>
</evidence>
<comment type="similarity">
    <text evidence="2">Belongs to the ATPase delta chain family.</text>
</comment>
<evidence type="ECO:0000256" key="15">
    <source>
        <dbReference type="PROSITE-ProRule" id="PRU10141"/>
    </source>
</evidence>
<dbReference type="SUPFAM" id="SSF55718">
    <property type="entry name" value="SCP-like"/>
    <property type="match status" value="1"/>
</dbReference>
<feature type="domain" description="Protein kinase" evidence="17">
    <location>
        <begin position="55"/>
        <end position="305"/>
    </location>
</feature>